<comment type="similarity">
    <text evidence="2 5">Belongs to the flagella basal body rod proteins family.</text>
</comment>
<reference evidence="10" key="1">
    <citation type="journal article" date="2019" name="Int. J. Syst. Evol. Microbiol.">
        <title>The Global Catalogue of Microorganisms (GCM) 10K type strain sequencing project: providing services to taxonomists for standard genome sequencing and annotation.</title>
        <authorList>
            <consortium name="The Broad Institute Genomics Platform"/>
            <consortium name="The Broad Institute Genome Sequencing Center for Infectious Disease"/>
            <person name="Wu L."/>
            <person name="Ma J."/>
        </authorList>
    </citation>
    <scope>NUCLEOTIDE SEQUENCE [LARGE SCALE GENOMIC DNA]</scope>
    <source>
        <strain evidence="10">CGMCC 1.19062</strain>
    </source>
</reference>
<protein>
    <recommendedName>
        <fullName evidence="3 5">Flagellar hook protein FlgE</fullName>
    </recommendedName>
</protein>
<keyword evidence="9" id="KW-0966">Cell projection</keyword>
<feature type="domain" description="Flagellar basal body rod protein N-terminal" evidence="6">
    <location>
        <begin position="9"/>
        <end position="37"/>
    </location>
</feature>
<dbReference type="Pfam" id="PF07559">
    <property type="entry name" value="FlgE_D2"/>
    <property type="match status" value="1"/>
</dbReference>
<accession>A0ABW5DNL0</accession>
<dbReference type="InterPro" id="IPR037058">
    <property type="entry name" value="Falgellar_hook_FlgE_sf"/>
</dbReference>
<dbReference type="EMBL" id="JBHUIP010000005">
    <property type="protein sequence ID" value="MFD2262702.1"/>
    <property type="molecule type" value="Genomic_DNA"/>
</dbReference>
<sequence length="419" mass="42549">MSLNGTLITGVTGMTAQSFAMGVVSNNIANAGTVGYKDSVNRFATLVANNPAGPSGYGWGGVEARAQLRSDAQGLLISAQRSTDMAVQGRGFFAVAPRTDVTTTGLSGTAERLLTRAGDFVTDKDGFLVNSAGMTLLGVMGAAASGNGAGYDSLQPLRIDLSRTLPPTSTTTMNMGANLPANAAVGDTFDLTGPAYSAEGGSYGLRYTFTKTAANSWTVQLAGVSQNGSPVTGATVTSTPVAVTFNDEGQVTSPVPPAAVTPGTATLPGTGGVLSPAVTLNMTQLGQAFAPYNTSSNGHPELQPTGVALGEDGVLRQTFQGGYTDVIGRVPLVNVINPTGLEAVTGTTFSVTDASGAAVVTNPEENGAGLLKSEALEYSTVELAEEFSNMIVIQSSYNANSKIITTADSMYATLAGLAR</sequence>
<evidence type="ECO:0000259" key="8">
    <source>
        <dbReference type="Pfam" id="PF07559"/>
    </source>
</evidence>
<dbReference type="Proteomes" id="UP001597295">
    <property type="component" value="Unassembled WGS sequence"/>
</dbReference>
<feature type="domain" description="Flagellar basal-body/hook protein C-terminal" evidence="7">
    <location>
        <begin position="373"/>
        <end position="416"/>
    </location>
</feature>
<dbReference type="PANTHER" id="PTHR30435">
    <property type="entry name" value="FLAGELLAR PROTEIN"/>
    <property type="match status" value="1"/>
</dbReference>
<evidence type="ECO:0000256" key="2">
    <source>
        <dbReference type="ARBA" id="ARBA00009677"/>
    </source>
</evidence>
<comment type="function">
    <text evidence="5">A flexible structure which links the flagellar filament to the drive apparatus in the basal body.</text>
</comment>
<dbReference type="InterPro" id="IPR011491">
    <property type="entry name" value="FlgE_D2"/>
</dbReference>
<comment type="subcellular location">
    <subcellularLocation>
        <location evidence="1 5">Bacterial flagellum basal body</location>
    </subcellularLocation>
</comment>
<dbReference type="PANTHER" id="PTHR30435:SF1">
    <property type="entry name" value="FLAGELLAR HOOK PROTEIN FLGE"/>
    <property type="match status" value="1"/>
</dbReference>
<dbReference type="Pfam" id="PF00460">
    <property type="entry name" value="Flg_bb_rod"/>
    <property type="match status" value="1"/>
</dbReference>
<evidence type="ECO:0000256" key="4">
    <source>
        <dbReference type="ARBA" id="ARBA00023143"/>
    </source>
</evidence>
<keyword evidence="9" id="KW-0282">Flagellum</keyword>
<evidence type="ECO:0000259" key="7">
    <source>
        <dbReference type="Pfam" id="PF06429"/>
    </source>
</evidence>
<proteinExistence type="inferred from homology"/>
<comment type="caution">
    <text evidence="9">The sequence shown here is derived from an EMBL/GenBank/DDBJ whole genome shotgun (WGS) entry which is preliminary data.</text>
</comment>
<keyword evidence="4 5" id="KW-0975">Bacterial flagellum</keyword>
<dbReference type="GO" id="GO:0016740">
    <property type="term" value="F:transferase activity"/>
    <property type="evidence" value="ECO:0007669"/>
    <property type="project" value="UniProtKB-KW"/>
</dbReference>
<keyword evidence="9" id="KW-0808">Transferase</keyword>
<keyword evidence="9" id="KW-0969">Cilium</keyword>
<keyword evidence="10" id="KW-1185">Reference proteome</keyword>
<evidence type="ECO:0000313" key="9">
    <source>
        <dbReference type="EMBL" id="MFD2262702.1"/>
    </source>
</evidence>
<dbReference type="NCBIfam" id="TIGR03506">
    <property type="entry name" value="FlgEFG_subfam"/>
    <property type="match status" value="1"/>
</dbReference>
<name>A0ABW5DNL0_9PROT</name>
<dbReference type="InterPro" id="IPR010930">
    <property type="entry name" value="Flg_bb/hook_C_dom"/>
</dbReference>
<evidence type="ECO:0000256" key="5">
    <source>
        <dbReference type="RuleBase" id="RU362116"/>
    </source>
</evidence>
<dbReference type="InterPro" id="IPR037925">
    <property type="entry name" value="FlgE/F/G-like"/>
</dbReference>
<evidence type="ECO:0000313" key="10">
    <source>
        <dbReference type="Proteomes" id="UP001597295"/>
    </source>
</evidence>
<evidence type="ECO:0000256" key="3">
    <source>
        <dbReference type="ARBA" id="ARBA00019015"/>
    </source>
</evidence>
<evidence type="ECO:0000256" key="1">
    <source>
        <dbReference type="ARBA" id="ARBA00004117"/>
    </source>
</evidence>
<dbReference type="SUPFAM" id="SSF117143">
    <property type="entry name" value="Flagellar hook protein flgE"/>
    <property type="match status" value="1"/>
</dbReference>
<dbReference type="RefSeq" id="WP_379875665.1">
    <property type="nucleotide sequence ID" value="NZ_JBHUIP010000005.1"/>
</dbReference>
<organism evidence="9 10">
    <name type="scientific">Lacibacterium aquatile</name>
    <dbReference type="NCBI Taxonomy" id="1168082"/>
    <lineage>
        <taxon>Bacteria</taxon>
        <taxon>Pseudomonadati</taxon>
        <taxon>Pseudomonadota</taxon>
        <taxon>Alphaproteobacteria</taxon>
        <taxon>Rhodospirillales</taxon>
        <taxon>Rhodospirillaceae</taxon>
    </lineage>
</organism>
<dbReference type="InterPro" id="IPR020013">
    <property type="entry name" value="Flagellar_FlgE/F/G"/>
</dbReference>
<dbReference type="Pfam" id="PF06429">
    <property type="entry name" value="Flg_bbr_C"/>
    <property type="match status" value="1"/>
</dbReference>
<dbReference type="InterPro" id="IPR001444">
    <property type="entry name" value="Flag_bb_rod_N"/>
</dbReference>
<gene>
    <name evidence="9" type="ORF">ACFSM5_07365</name>
</gene>
<dbReference type="Gene3D" id="2.60.98.20">
    <property type="entry name" value="Flagellar hook protein FlgE"/>
    <property type="match status" value="1"/>
</dbReference>
<feature type="domain" description="Flagellar hook protein FlgE D2" evidence="8">
    <location>
        <begin position="196"/>
        <end position="299"/>
    </location>
</feature>
<evidence type="ECO:0000259" key="6">
    <source>
        <dbReference type="Pfam" id="PF00460"/>
    </source>
</evidence>